<protein>
    <submittedName>
        <fullName evidence="2">Uncharacterized protein</fullName>
    </submittedName>
</protein>
<evidence type="ECO:0000313" key="2">
    <source>
        <dbReference type="EMBL" id="NRF17615.1"/>
    </source>
</evidence>
<evidence type="ECO:0000256" key="1">
    <source>
        <dbReference type="SAM" id="MobiDB-lite"/>
    </source>
</evidence>
<reference evidence="2" key="1">
    <citation type="submission" date="2019-07" db="EMBL/GenBank/DDBJ databases">
        <title>FDA dAtabase for Regulatory Grade micrObial Sequences (FDA-ARGOS): Supporting development and validation of Infectious Disease Dx tests.</title>
        <authorList>
            <person name="Bachman M."/>
            <person name="Young C."/>
            <person name="Tallon L."/>
            <person name="Sadzewicz L."/>
            <person name="Vavikolanu K."/>
            <person name="Mehta A."/>
            <person name="Aluvathingal J."/>
            <person name="Nadendla S."/>
            <person name="Nandy P."/>
            <person name="Geyer C."/>
            <person name="Yan Y."/>
            <person name="Sichtig H."/>
        </authorList>
    </citation>
    <scope>NUCLEOTIDE SEQUENCE</scope>
    <source>
        <strain evidence="2">FDAARGOS_618</strain>
        <plasmid evidence="2">unnamed1</plasmid>
    </source>
</reference>
<organism evidence="2 3">
    <name type="scientific">Agrobacterium pusense</name>
    <dbReference type="NCBI Taxonomy" id="648995"/>
    <lineage>
        <taxon>Bacteria</taxon>
        <taxon>Pseudomonadati</taxon>
        <taxon>Pseudomonadota</taxon>
        <taxon>Alphaproteobacteria</taxon>
        <taxon>Hyphomicrobiales</taxon>
        <taxon>Rhizobiaceae</taxon>
        <taxon>Rhizobium/Agrobacterium group</taxon>
        <taxon>Agrobacterium</taxon>
    </lineage>
</organism>
<comment type="caution">
    <text evidence="2">The sequence shown here is derived from an EMBL/GenBank/DDBJ whole genome shotgun (WGS) entry which is preliminary data.</text>
</comment>
<dbReference type="AlphaFoldDB" id="A0AA44EG54"/>
<dbReference type="Proteomes" id="UP001155820">
    <property type="component" value="Unassembled WGS sequence"/>
</dbReference>
<keyword evidence="2" id="KW-0614">Plasmid</keyword>
<keyword evidence="3" id="KW-1185">Reference proteome</keyword>
<proteinExistence type="predicted"/>
<name>A0AA44EG54_9HYPH</name>
<evidence type="ECO:0000313" key="3">
    <source>
        <dbReference type="Proteomes" id="UP001155820"/>
    </source>
</evidence>
<feature type="region of interest" description="Disordered" evidence="1">
    <location>
        <begin position="1"/>
        <end position="57"/>
    </location>
</feature>
<dbReference type="EMBL" id="JABRWM010000001">
    <property type="protein sequence ID" value="NRF17615.1"/>
    <property type="molecule type" value="Genomic_DNA"/>
</dbReference>
<dbReference type="RefSeq" id="WP_162760714.1">
    <property type="nucleotide sequence ID" value="NZ_JABRWM010000001.1"/>
</dbReference>
<gene>
    <name evidence="2" type="ORF">FOB26_00380</name>
</gene>
<accession>A0AA44EG54</accession>
<sequence length="57" mass="6211">MRQQTKSFIVEIKQSRKPKPSNQKPSIWGNLDMRIDDPVAPSDDAAEPAATAVTTGS</sequence>
<geneLocation type="plasmid" evidence="2">
    <name>unnamed1</name>
</geneLocation>